<dbReference type="PANTHER" id="PTHR35191">
    <property type="entry name" value="PROPHAGE SIDE TAIL FIBER PROTEIN HOMOLOG STFQ-RELATED"/>
    <property type="match status" value="1"/>
</dbReference>
<keyword evidence="2" id="KW-0614">Plasmid</keyword>
<feature type="domain" description="Phage tail collar" evidence="1">
    <location>
        <begin position="304"/>
        <end position="351"/>
    </location>
</feature>
<organism evidence="2 3">
    <name type="scientific">Arsenophonus nasoniae</name>
    <name type="common">son-killer infecting Nasonia vitripennis</name>
    <dbReference type="NCBI Taxonomy" id="638"/>
    <lineage>
        <taxon>Bacteria</taxon>
        <taxon>Pseudomonadati</taxon>
        <taxon>Pseudomonadota</taxon>
        <taxon>Gammaproteobacteria</taxon>
        <taxon>Enterobacterales</taxon>
        <taxon>Morganellaceae</taxon>
        <taxon>Arsenophonus</taxon>
    </lineage>
</organism>
<dbReference type="Pfam" id="PF07484">
    <property type="entry name" value="Collar"/>
    <property type="match status" value="1"/>
</dbReference>
<geneLocation type="plasmid" evidence="2 3">
    <name>paPv2</name>
</geneLocation>
<dbReference type="PANTHER" id="PTHR35191:SF1">
    <property type="entry name" value="PROPHAGE SIDE TAIL FIBER PROTEIN HOMOLOG STFQ-RELATED"/>
    <property type="match status" value="1"/>
</dbReference>
<dbReference type="SUPFAM" id="SSF88874">
    <property type="entry name" value="Receptor-binding domain of short tail fibre protein gp12"/>
    <property type="match status" value="1"/>
</dbReference>
<name>A0AA95KBQ8_9GAMM</name>
<reference evidence="2" key="1">
    <citation type="submission" date="2023-04" db="EMBL/GenBank/DDBJ databases">
        <title>Genome dynamics across the evolutionary transition to endosymbiosis.</title>
        <authorList>
            <person name="Siozios S."/>
            <person name="Nadal-Jimenez P."/>
            <person name="Azagi T."/>
            <person name="Sprong H."/>
            <person name="Frost C.L."/>
            <person name="Parratt S.R."/>
            <person name="Taylor G."/>
            <person name="Brettell L."/>
            <person name="Lew K.C."/>
            <person name="Croft L."/>
            <person name="King K.C."/>
            <person name="Brockhurst M.A."/>
            <person name="Hypsa V."/>
            <person name="Novakova E."/>
            <person name="Darby A.C."/>
            <person name="Hurst G.D.D."/>
        </authorList>
    </citation>
    <scope>NUCLEOTIDE SEQUENCE</scope>
    <source>
        <strain evidence="2">APv</strain>
        <plasmid evidence="2">paPv2</plasmid>
    </source>
</reference>
<dbReference type="AlphaFoldDB" id="A0AA95KBQ8"/>
<evidence type="ECO:0000259" key="1">
    <source>
        <dbReference type="Pfam" id="PF07484"/>
    </source>
</evidence>
<sequence>MKIDRPNIDIQPFAGSSKTEERTAFGSKEITDNLEKNLNADFARGWGIVPVSELPTMQDFNAVGFTISSLVTHLYQNGIAEYAEKQIYNKGAVCLSDGNIYLSKTENNAGNPVTDTTQWQSLKDAILGANIVQQLGNATDKVISQKSVTDALNTKQAKGDYATKKEMNNALSGKQPTGDYATKTELTQGLNTKLNSSAVKQTTGNSTTEVISQKACDDNYAKKDSWEKFTAGQINIRSNGNYASLALIKGDGNKLLLETAPGDAYFVYRDAENNNKAVVSIPSNKNGKLALTSDVEAINNYPVGAPIPWSQAKPPEGYLVCDGQPFDKAKCPKLLIAYPSGRLPELRGEFIRGLSAGRDGVDVGRTVLSAQGDAIRSIKGRIGYVRQGAGSPPVFADGAFRQDRTFNANVKSGENDSWGSVASFDSSRVVPTANENRPRNIAFLYIVRAA</sequence>
<dbReference type="EMBL" id="CP123506">
    <property type="protein sequence ID" value="WGM03501.1"/>
    <property type="molecule type" value="Genomic_DNA"/>
</dbReference>
<dbReference type="InterPro" id="IPR037053">
    <property type="entry name" value="Phage_tail_collar_dom_sf"/>
</dbReference>
<proteinExistence type="predicted"/>
<accession>A0AA95KBQ8</accession>
<evidence type="ECO:0000313" key="2">
    <source>
        <dbReference type="EMBL" id="WGM03501.1"/>
    </source>
</evidence>
<gene>
    <name evidence="2" type="ORF">QE210_18435</name>
</gene>
<dbReference type="Proteomes" id="UP001177595">
    <property type="component" value="Plasmid paPv2"/>
</dbReference>
<evidence type="ECO:0000313" key="3">
    <source>
        <dbReference type="Proteomes" id="UP001177595"/>
    </source>
</evidence>
<protein>
    <submittedName>
        <fullName evidence="2">Phage tail protein</fullName>
    </submittedName>
</protein>
<dbReference type="InterPro" id="IPR011083">
    <property type="entry name" value="Phage_tail_collar_dom"/>
</dbReference>
<dbReference type="Gene3D" id="3.90.1340.10">
    <property type="entry name" value="Phage tail collar domain"/>
    <property type="match status" value="1"/>
</dbReference>
<dbReference type="InterPro" id="IPR051934">
    <property type="entry name" value="Phage_Tail_Fiber_Structural"/>
</dbReference>